<dbReference type="Gene3D" id="3.40.50.410">
    <property type="entry name" value="von Willebrand factor, type A domain"/>
    <property type="match status" value="1"/>
</dbReference>
<organism evidence="3 4">
    <name type="scientific">Cohnella phaseoli</name>
    <dbReference type="NCBI Taxonomy" id="456490"/>
    <lineage>
        <taxon>Bacteria</taxon>
        <taxon>Bacillati</taxon>
        <taxon>Bacillota</taxon>
        <taxon>Bacilli</taxon>
        <taxon>Bacillales</taxon>
        <taxon>Paenibacillaceae</taxon>
        <taxon>Cohnella</taxon>
    </lineage>
</organism>
<feature type="transmembrane region" description="Helical" evidence="1">
    <location>
        <begin position="83"/>
        <end position="106"/>
    </location>
</feature>
<evidence type="ECO:0000313" key="4">
    <source>
        <dbReference type="Proteomes" id="UP000256977"/>
    </source>
</evidence>
<dbReference type="SUPFAM" id="SSF53300">
    <property type="entry name" value="vWA-like"/>
    <property type="match status" value="1"/>
</dbReference>
<keyword evidence="1" id="KW-0472">Membrane</keyword>
<keyword evidence="1" id="KW-0812">Transmembrane</keyword>
<evidence type="ECO:0000256" key="1">
    <source>
        <dbReference type="SAM" id="Phobius"/>
    </source>
</evidence>
<protein>
    <submittedName>
        <fullName evidence="3">Ca-activated chloride channel family protein</fullName>
    </submittedName>
</protein>
<feature type="transmembrane region" description="Helical" evidence="1">
    <location>
        <begin position="45"/>
        <end position="63"/>
    </location>
</feature>
<feature type="transmembrane region" description="Helical" evidence="1">
    <location>
        <begin position="374"/>
        <end position="393"/>
    </location>
</feature>
<dbReference type="SMART" id="SM00327">
    <property type="entry name" value="VWA"/>
    <property type="match status" value="1"/>
</dbReference>
<dbReference type="CDD" id="cd00198">
    <property type="entry name" value="vWFA"/>
    <property type="match status" value="1"/>
</dbReference>
<dbReference type="InterPro" id="IPR002035">
    <property type="entry name" value="VWF_A"/>
</dbReference>
<evidence type="ECO:0000259" key="2">
    <source>
        <dbReference type="PROSITE" id="PS50234"/>
    </source>
</evidence>
<dbReference type="OrthoDB" id="6206554at2"/>
<dbReference type="EMBL" id="QRDZ01000012">
    <property type="protein sequence ID" value="RED76292.1"/>
    <property type="molecule type" value="Genomic_DNA"/>
</dbReference>
<dbReference type="PROSITE" id="PS50234">
    <property type="entry name" value="VWFA"/>
    <property type="match status" value="1"/>
</dbReference>
<feature type="domain" description="VWFA" evidence="2">
    <location>
        <begin position="115"/>
        <end position="288"/>
    </location>
</feature>
<sequence>MYQRKISLLLVLFSLFGGIVGAVVGEALLSWGTGKIPNVLLMGMYFGQLALWIALFCLIAELISPELNGQGWRLRYTGDSWKLLIPASLVLLLLAGMGLQFIYGLYFGKNQPPKDIMLAVDTSGSMIETDPNRESIAALNQLVQKMESDKRTAIITFSDRAQVLQPLVALDSQAAKEDVIAKLNGIGVPDGGTDIGAALSTSMTQIEAAKNEENRKSMVILISDGYSLVDLDAALAPYKANKISINTVGMNIAERDGNDLLRQIAGKTGGTFHLVDEVSDLSMVISEIYRSTQSWHLVGERTGASVDNLYYEILRIILFVLIGAFLGLALGIIFDNRYLAKSFTIGGSIAGLIAGAILEFGFKDFSLSPLTYRAAADIVLAVVLALSTVMIAYKQNSSEVNGGLYSRNRQYGAQNLERPQGTRRNFK</sequence>
<name>A0A3D9JQI4_9BACL</name>
<proteinExistence type="predicted"/>
<accession>A0A3D9JQI4</accession>
<dbReference type="PANTHER" id="PTHR22588:SF3">
    <property type="entry name" value="VWFA DOMAIN-CONTAINING PROTEIN"/>
    <property type="match status" value="1"/>
</dbReference>
<feature type="transmembrane region" description="Helical" evidence="1">
    <location>
        <begin position="343"/>
        <end position="362"/>
    </location>
</feature>
<reference evidence="3 4" key="1">
    <citation type="submission" date="2018-07" db="EMBL/GenBank/DDBJ databases">
        <title>Genomic Encyclopedia of Type Strains, Phase III (KMG-III): the genomes of soil and plant-associated and newly described type strains.</title>
        <authorList>
            <person name="Whitman W."/>
        </authorList>
    </citation>
    <scope>NUCLEOTIDE SEQUENCE [LARGE SCALE GENOMIC DNA]</scope>
    <source>
        <strain evidence="3 4">CECT 7287</strain>
    </source>
</reference>
<feature type="transmembrane region" description="Helical" evidence="1">
    <location>
        <begin position="313"/>
        <end position="334"/>
    </location>
</feature>
<gene>
    <name evidence="3" type="ORF">DFP98_1129</name>
</gene>
<dbReference type="InterPro" id="IPR052229">
    <property type="entry name" value="Collagen-VI/PIF"/>
</dbReference>
<dbReference type="AlphaFoldDB" id="A0A3D9JQI4"/>
<dbReference type="InterPro" id="IPR036465">
    <property type="entry name" value="vWFA_dom_sf"/>
</dbReference>
<dbReference type="Proteomes" id="UP000256977">
    <property type="component" value="Unassembled WGS sequence"/>
</dbReference>
<evidence type="ECO:0000313" key="3">
    <source>
        <dbReference type="EMBL" id="RED76292.1"/>
    </source>
</evidence>
<comment type="caution">
    <text evidence="3">The sequence shown here is derived from an EMBL/GenBank/DDBJ whole genome shotgun (WGS) entry which is preliminary data.</text>
</comment>
<dbReference type="Pfam" id="PF00092">
    <property type="entry name" value="VWA"/>
    <property type="match status" value="1"/>
</dbReference>
<keyword evidence="1" id="KW-1133">Transmembrane helix</keyword>
<keyword evidence="4" id="KW-1185">Reference proteome</keyword>
<dbReference type="RefSeq" id="WP_116061595.1">
    <property type="nucleotide sequence ID" value="NZ_QRDZ01000012.1"/>
</dbReference>
<dbReference type="PANTHER" id="PTHR22588">
    <property type="entry name" value="VWFA DOMAIN-CONTAINING PROTEIN"/>
    <property type="match status" value="1"/>
</dbReference>